<keyword evidence="5" id="KW-1185">Reference proteome</keyword>
<feature type="repeat" description="RCC1" evidence="1">
    <location>
        <begin position="1"/>
        <end position="53"/>
    </location>
</feature>
<feature type="repeat" description="RCC1" evidence="1">
    <location>
        <begin position="54"/>
        <end position="105"/>
    </location>
</feature>
<proteinExistence type="predicted"/>
<evidence type="ECO:0000256" key="1">
    <source>
        <dbReference type="PROSITE-ProRule" id="PRU00235"/>
    </source>
</evidence>
<dbReference type="PROSITE" id="PS50222">
    <property type="entry name" value="EF_HAND_2"/>
    <property type="match status" value="1"/>
</dbReference>
<dbReference type="SUPFAM" id="SSF50985">
    <property type="entry name" value="RCC1/BLIP-II"/>
    <property type="match status" value="1"/>
</dbReference>
<comment type="caution">
    <text evidence="4">The sequence shown here is derived from an EMBL/GenBank/DDBJ whole genome shotgun (WGS) entry which is preliminary data.</text>
</comment>
<name>A0A9W6TVX3_9STRA</name>
<evidence type="ECO:0000259" key="3">
    <source>
        <dbReference type="PROSITE" id="PS50222"/>
    </source>
</evidence>
<dbReference type="GO" id="GO:0005886">
    <property type="term" value="C:plasma membrane"/>
    <property type="evidence" value="ECO:0007669"/>
    <property type="project" value="TreeGrafter"/>
</dbReference>
<dbReference type="OrthoDB" id="8068875at2759"/>
<dbReference type="InterPro" id="IPR000261">
    <property type="entry name" value="EH_dom"/>
</dbReference>
<sequence>MGDNEFGQIGVKRCETSEENLIDAPVHVAAFGTDKSIKQIGCGDDFSMVLTSAGEVYSWGRGQLGQLGLGESQTGPLDTPTKIPDLPVIQKLAVGINQVFAIEFTDAALRDVQPPPPAAAAAAVLCRRVRNAERRERAGRAAARVDAAVAAGAAVLRRAVRARGRPAPQRHQRPAGRRFLHALAPGQGPSARGIHPLLGAGSVGRLAARLKLGGFESLRAQVWSIADTQRRSELSRSEFYVAMRLISLAQRGEQLSVHKFVQFAAVQYPLPVMEGVPPPQGMHPAGGMQQMQQPPQQPAPVQAQVQQQGFAAVHQQPQPGSGAAYAVTPDEKSKYDIVFQQYDTDHDGFLMGAEAVALFQMSGLDRNVRFDKILFCVFCSPDSDGVVEF</sequence>
<dbReference type="Gene3D" id="1.10.238.10">
    <property type="entry name" value="EF-hand"/>
    <property type="match status" value="2"/>
</dbReference>
<dbReference type="PANTHER" id="PTHR11216">
    <property type="entry name" value="EH DOMAIN"/>
    <property type="match status" value="1"/>
</dbReference>
<dbReference type="GO" id="GO:0005737">
    <property type="term" value="C:cytoplasm"/>
    <property type="evidence" value="ECO:0007669"/>
    <property type="project" value="TreeGrafter"/>
</dbReference>
<dbReference type="GO" id="GO:0005509">
    <property type="term" value="F:calcium ion binding"/>
    <property type="evidence" value="ECO:0007669"/>
    <property type="project" value="InterPro"/>
</dbReference>
<dbReference type="InterPro" id="IPR000408">
    <property type="entry name" value="Reg_chr_condens"/>
</dbReference>
<gene>
    <name evidence="4" type="ORF">Pfra01_000268400</name>
</gene>
<dbReference type="Proteomes" id="UP001165121">
    <property type="component" value="Unassembled WGS sequence"/>
</dbReference>
<dbReference type="Pfam" id="PF13540">
    <property type="entry name" value="RCC1_2"/>
    <property type="match status" value="1"/>
</dbReference>
<reference evidence="4" key="1">
    <citation type="submission" date="2023-04" db="EMBL/GenBank/DDBJ databases">
        <title>Phytophthora fragariaefolia NBRC 109709.</title>
        <authorList>
            <person name="Ichikawa N."/>
            <person name="Sato H."/>
            <person name="Tonouchi N."/>
        </authorList>
    </citation>
    <scope>NUCLEOTIDE SEQUENCE</scope>
    <source>
        <strain evidence="4">NBRC 109709</strain>
    </source>
</reference>
<dbReference type="GO" id="GO:0006897">
    <property type="term" value="P:endocytosis"/>
    <property type="evidence" value="ECO:0007669"/>
    <property type="project" value="TreeGrafter"/>
</dbReference>
<dbReference type="InterPro" id="IPR011992">
    <property type="entry name" value="EF-hand-dom_pair"/>
</dbReference>
<dbReference type="GO" id="GO:0016197">
    <property type="term" value="P:endosomal transport"/>
    <property type="evidence" value="ECO:0007669"/>
    <property type="project" value="TreeGrafter"/>
</dbReference>
<protein>
    <submittedName>
        <fullName evidence="4">Unnamed protein product</fullName>
    </submittedName>
</protein>
<dbReference type="SUPFAM" id="SSF47473">
    <property type="entry name" value="EF-hand"/>
    <property type="match status" value="1"/>
</dbReference>
<dbReference type="PROSITE" id="PS50031">
    <property type="entry name" value="EH"/>
    <property type="match status" value="1"/>
</dbReference>
<dbReference type="PANTHER" id="PTHR11216:SF174">
    <property type="entry name" value="GH06923P"/>
    <property type="match status" value="1"/>
</dbReference>
<evidence type="ECO:0000313" key="4">
    <source>
        <dbReference type="EMBL" id="GMF21039.1"/>
    </source>
</evidence>
<organism evidence="4 5">
    <name type="scientific">Phytophthora fragariaefolia</name>
    <dbReference type="NCBI Taxonomy" id="1490495"/>
    <lineage>
        <taxon>Eukaryota</taxon>
        <taxon>Sar</taxon>
        <taxon>Stramenopiles</taxon>
        <taxon>Oomycota</taxon>
        <taxon>Peronosporomycetes</taxon>
        <taxon>Peronosporales</taxon>
        <taxon>Peronosporaceae</taxon>
        <taxon>Phytophthora</taxon>
    </lineage>
</organism>
<dbReference type="Gene3D" id="2.130.10.30">
    <property type="entry name" value="Regulator of chromosome condensation 1/beta-lactamase-inhibitor protein II"/>
    <property type="match status" value="1"/>
</dbReference>
<dbReference type="PROSITE" id="PS50012">
    <property type="entry name" value="RCC1_3"/>
    <property type="match status" value="2"/>
</dbReference>
<accession>A0A9W6TVX3</accession>
<dbReference type="Pfam" id="PF12763">
    <property type="entry name" value="EH"/>
    <property type="match status" value="1"/>
</dbReference>
<dbReference type="EMBL" id="BSXT01000214">
    <property type="protein sequence ID" value="GMF21039.1"/>
    <property type="molecule type" value="Genomic_DNA"/>
</dbReference>
<dbReference type="InterPro" id="IPR002048">
    <property type="entry name" value="EF_hand_dom"/>
</dbReference>
<evidence type="ECO:0000313" key="5">
    <source>
        <dbReference type="Proteomes" id="UP001165121"/>
    </source>
</evidence>
<feature type="domain" description="EF-hand" evidence="3">
    <location>
        <begin position="330"/>
        <end position="365"/>
    </location>
</feature>
<dbReference type="AlphaFoldDB" id="A0A9W6TVX3"/>
<evidence type="ECO:0000259" key="2">
    <source>
        <dbReference type="PROSITE" id="PS50031"/>
    </source>
</evidence>
<feature type="domain" description="EH" evidence="2">
    <location>
        <begin position="220"/>
        <end position="283"/>
    </location>
</feature>
<dbReference type="InterPro" id="IPR009091">
    <property type="entry name" value="RCC1/BLIP-II"/>
</dbReference>